<feature type="compositionally biased region" description="Polar residues" evidence="2">
    <location>
        <begin position="228"/>
        <end position="246"/>
    </location>
</feature>
<dbReference type="Proteomes" id="UP000288805">
    <property type="component" value="Unassembled WGS sequence"/>
</dbReference>
<feature type="compositionally biased region" description="Polar residues" evidence="2">
    <location>
        <begin position="262"/>
        <end position="284"/>
    </location>
</feature>
<reference evidence="4 5" key="1">
    <citation type="journal article" date="2018" name="PLoS Genet.">
        <title>Population sequencing reveals clonal diversity and ancestral inbreeding in the grapevine cultivar Chardonnay.</title>
        <authorList>
            <person name="Roach M.J."/>
            <person name="Johnson D.L."/>
            <person name="Bohlmann J."/>
            <person name="van Vuuren H.J."/>
            <person name="Jones S.J."/>
            <person name="Pretorius I.S."/>
            <person name="Schmidt S.A."/>
            <person name="Borneman A.R."/>
        </authorList>
    </citation>
    <scope>NUCLEOTIDE SEQUENCE [LARGE SCALE GENOMIC DNA]</scope>
    <source>
        <strain evidence="5">cv. Chardonnay</strain>
        <tissue evidence="4">Leaf</tissue>
    </source>
</reference>
<feature type="region of interest" description="Disordered" evidence="2">
    <location>
        <begin position="252"/>
        <end position="299"/>
    </location>
</feature>
<comment type="caution">
    <text evidence="4">The sequence shown here is derived from an EMBL/GenBank/DDBJ whole genome shotgun (WGS) entry which is preliminary data.</text>
</comment>
<keyword evidence="1" id="KW-0175">Coiled coil</keyword>
<feature type="region of interest" description="Disordered" evidence="2">
    <location>
        <begin position="228"/>
        <end position="247"/>
    </location>
</feature>
<feature type="coiled-coil region" evidence="1">
    <location>
        <begin position="998"/>
        <end position="1039"/>
    </location>
</feature>
<evidence type="ECO:0000313" key="4">
    <source>
        <dbReference type="EMBL" id="RVW27677.1"/>
    </source>
</evidence>
<name>A0A438CWU6_VITVI</name>
<evidence type="ECO:0000256" key="2">
    <source>
        <dbReference type="SAM" id="MobiDB-lite"/>
    </source>
</evidence>
<dbReference type="PANTHER" id="PTHR34452:SF14">
    <property type="entry name" value="MYOSIN HEAVY CHAIN, MUSCLE"/>
    <property type="match status" value="1"/>
</dbReference>
<dbReference type="EMBL" id="QGNW01001944">
    <property type="protein sequence ID" value="RVW27677.1"/>
    <property type="molecule type" value="Genomic_DNA"/>
</dbReference>
<evidence type="ECO:0000256" key="1">
    <source>
        <dbReference type="SAM" id="Coils"/>
    </source>
</evidence>
<gene>
    <name evidence="4" type="ORF">CK203_107546</name>
</gene>
<feature type="domain" description="C2 NT-type" evidence="3">
    <location>
        <begin position="6"/>
        <end position="141"/>
    </location>
</feature>
<feature type="coiled-coil region" evidence="1">
    <location>
        <begin position="335"/>
        <end position="427"/>
    </location>
</feature>
<dbReference type="InterPro" id="IPR019448">
    <property type="entry name" value="NT-C2"/>
</dbReference>
<protein>
    <recommendedName>
        <fullName evidence="3">C2 NT-type domain-containing protein</fullName>
    </recommendedName>
</protein>
<feature type="coiled-coil region" evidence="1">
    <location>
        <begin position="747"/>
        <end position="819"/>
    </location>
</feature>
<evidence type="ECO:0000259" key="3">
    <source>
        <dbReference type="PROSITE" id="PS51840"/>
    </source>
</evidence>
<feature type="coiled-coil region" evidence="1">
    <location>
        <begin position="669"/>
        <end position="721"/>
    </location>
</feature>
<dbReference type="PANTHER" id="PTHR34452">
    <property type="entry name" value="MYOSIN HEAVY CHAIN-RELATED PROTEIN"/>
    <property type="match status" value="1"/>
</dbReference>
<accession>A0A438CWU6</accession>
<organism evidence="4 5">
    <name type="scientific">Vitis vinifera</name>
    <name type="common">Grape</name>
    <dbReference type="NCBI Taxonomy" id="29760"/>
    <lineage>
        <taxon>Eukaryota</taxon>
        <taxon>Viridiplantae</taxon>
        <taxon>Streptophyta</taxon>
        <taxon>Embryophyta</taxon>
        <taxon>Tracheophyta</taxon>
        <taxon>Spermatophyta</taxon>
        <taxon>Magnoliopsida</taxon>
        <taxon>eudicotyledons</taxon>
        <taxon>Gunneridae</taxon>
        <taxon>Pentapetalae</taxon>
        <taxon>rosids</taxon>
        <taxon>Vitales</taxon>
        <taxon>Vitaceae</taxon>
        <taxon>Viteae</taxon>
        <taxon>Vitis</taxon>
    </lineage>
</organism>
<dbReference type="Pfam" id="PF10358">
    <property type="entry name" value="NT-C2"/>
    <property type="match status" value="1"/>
</dbReference>
<dbReference type="AlphaFoldDB" id="A0A438CWU6"/>
<proteinExistence type="predicted"/>
<dbReference type="PROSITE" id="PS51840">
    <property type="entry name" value="C2_NT"/>
    <property type="match status" value="1"/>
</dbReference>
<feature type="coiled-coil region" evidence="1">
    <location>
        <begin position="455"/>
        <end position="625"/>
    </location>
</feature>
<evidence type="ECO:0000313" key="5">
    <source>
        <dbReference type="Proteomes" id="UP000288805"/>
    </source>
</evidence>
<sequence length="1056" mass="121346">MFKSARWRSEKIKIKAVFKLQFQATQVPESRGNLLMISLIPEDVGKPTVRLEKAAVREGTCTWENPIYETVKLIKEKKTGIIHEKIYRFIVSTGSSKTGILGEASINFADYEEATEPLTVSLPLQTLNSGAILHSGHNPEICKKLLIKEHCRGVEEKGSQATKSQHRRSQSQIVNCKTDRNEYNLTEDEDLDRITSQNGENKNFRVNCGSYATLTPTAQDLGLKNATTHRNPNSLLSPLRQSSMPQEGTIAATTRKDRMHWRSNTDFSVGSASDGSMIDSTNSAEDIFPGGFKEDSDSTTEKLKSENFNLLRQAELSELELQSLRKQIAKECKRGQDLTRKNVGLKEERDALKEECEQLKSMKKCINDEELSDRLTFEREASRVLLEEMRKELDYEKDLNRNLRLQLQKTQDSNSELIIAVRDLEEMLEPRNKEIFQLFGDIENREKSDDVVAKISKLKMNKNEDQEALEELVEEQIDAKEVGVLQKKMTDLHGEIEVHRKDREELEMHMAQLALDNEVLKQEKQNISTLEQYQKQELMKIQNELSASLATIKELESQVERLEKEIKKQAQELSESSNAVNELQMQVKSLEKELEKQAQGFEDDLEAMTRAKIEQEQRAIRAEETLRKTRWNNAQSAERLQEEFRRISVEMTSKFDENEKVAMKAVTEANDLRVQKRILEEMLQKAHEEIGLIKDQYDVKLQELSNEVDLKTKQIEKMTLDLDKKPKQLEYAEKQEGEKHEASFAEIQMLRAEIERITSEKKTLSEQVEEKEKFRDEMEQMKTAIGETERLIKRQNEEKAELERKFASVMKEAEKVQKDLHTMTCMKDDNETLIGSLQSELDNLKPQYSELKNLLFQEVLEKENLMQQVFQLKGDLEKKEEVVAVTENIGKDNNGQATLSDGTQATATTMEQLNHRTTICEEQFQKEAREAGNVTALASQHEEGENTGGDLLNPGMKSMVCLSVQNEMGTTSVQRNVETYSEKEMTVSIFHTNDESNLTELLAEVALLKERNKSMEGELKEMRERYSEISLKFAEVEGERQQLVMTVRNLKNGKKS</sequence>